<dbReference type="AlphaFoldDB" id="A0A844ZU56"/>
<accession>A0A844ZU56</accession>
<evidence type="ECO:0000256" key="1">
    <source>
        <dbReference type="SAM" id="Phobius"/>
    </source>
</evidence>
<dbReference type="RefSeq" id="WP_160604364.1">
    <property type="nucleotide sequence ID" value="NZ_WTYX01000001.1"/>
</dbReference>
<dbReference type="OrthoDB" id="9773927at2"/>
<name>A0A844ZU56_9SPHN</name>
<evidence type="ECO:0008006" key="4">
    <source>
        <dbReference type="Google" id="ProtNLM"/>
    </source>
</evidence>
<evidence type="ECO:0000313" key="2">
    <source>
        <dbReference type="EMBL" id="MXO90812.1"/>
    </source>
</evidence>
<organism evidence="2 3">
    <name type="scientific">Pontixanthobacter aquaemixtae</name>
    <dbReference type="NCBI Taxonomy" id="1958940"/>
    <lineage>
        <taxon>Bacteria</taxon>
        <taxon>Pseudomonadati</taxon>
        <taxon>Pseudomonadota</taxon>
        <taxon>Alphaproteobacteria</taxon>
        <taxon>Sphingomonadales</taxon>
        <taxon>Erythrobacteraceae</taxon>
        <taxon>Pontixanthobacter</taxon>
    </lineage>
</organism>
<dbReference type="Gene3D" id="3.30.460.40">
    <property type="match status" value="1"/>
</dbReference>
<keyword evidence="3" id="KW-1185">Reference proteome</keyword>
<keyword evidence="1" id="KW-1133">Transmembrane helix</keyword>
<dbReference type="Proteomes" id="UP000442714">
    <property type="component" value="Unassembled WGS sequence"/>
</dbReference>
<sequence>MRNLLDQEQKLLTLLIAEEPEASPFLDDILNSTEPVDWNNFDALIERHRVGALIHAGFAKFASLKPPAAIAEKIASATSANAITYMKSVKVARELTDLLADAGIDCVTLKGASVAAKYYREPSEREMIDIDLLVAPERFQDAEAIVREQGFERYYPKFTLNETMRRSFMVLHNAFAFVRKSDGVQLDLHWSMVQNCAMLPVLDRTWPDDVVEDNACGLALPVLPPALHFVYICVHGAKSGWVRLKWLADVDRVVRGLSEEEAKRAAELFARHKLERLGSASLRLARDLLGAPMPPDFAKLIDQRDSRHLTKLQMAMIYGQLPGKGHKLKDWRHFRDRFRHTLMLHRGKGYRRHALLQELARPRDLETVPLVPGALWFLLILSPLLGIGRAVRRFFGP</sequence>
<protein>
    <recommendedName>
        <fullName evidence="4">Nucleotidyltransferase</fullName>
    </recommendedName>
</protein>
<proteinExistence type="predicted"/>
<comment type="caution">
    <text evidence="2">The sequence shown here is derived from an EMBL/GenBank/DDBJ whole genome shotgun (WGS) entry which is preliminary data.</text>
</comment>
<keyword evidence="1" id="KW-0812">Transmembrane</keyword>
<gene>
    <name evidence="2" type="ORF">GRI41_08270</name>
</gene>
<dbReference type="Pfam" id="PF14907">
    <property type="entry name" value="NTP_transf_5"/>
    <property type="match status" value="1"/>
</dbReference>
<reference evidence="2 3" key="1">
    <citation type="submission" date="2019-12" db="EMBL/GenBank/DDBJ databases">
        <title>Genomic-based taxomic classification of the family Erythrobacteraceae.</title>
        <authorList>
            <person name="Xu L."/>
        </authorList>
    </citation>
    <scope>NUCLEOTIDE SEQUENCE [LARGE SCALE GENOMIC DNA]</scope>
    <source>
        <strain evidence="2 3">KCTC 52763</strain>
    </source>
</reference>
<dbReference type="EMBL" id="WTYX01000001">
    <property type="protein sequence ID" value="MXO90812.1"/>
    <property type="molecule type" value="Genomic_DNA"/>
</dbReference>
<keyword evidence="1" id="KW-0472">Membrane</keyword>
<feature type="transmembrane region" description="Helical" evidence="1">
    <location>
        <begin position="370"/>
        <end position="391"/>
    </location>
</feature>
<evidence type="ECO:0000313" key="3">
    <source>
        <dbReference type="Proteomes" id="UP000442714"/>
    </source>
</evidence>
<dbReference type="InterPro" id="IPR039498">
    <property type="entry name" value="NTP_transf_5"/>
</dbReference>